<accession>A0AA35S5S9</accession>
<feature type="domain" description="FERM" evidence="1">
    <location>
        <begin position="64"/>
        <end position="219"/>
    </location>
</feature>
<feature type="non-terminal residue" evidence="2">
    <location>
        <position position="219"/>
    </location>
</feature>
<dbReference type="PANTHER" id="PTHR45858:SF5">
    <property type="entry name" value="MOESIN_EZRIN_RADIXIN HOMOLOG 1"/>
    <property type="match status" value="1"/>
</dbReference>
<sequence length="219" mass="23778">PTPVCFAIAVQRGPLRACRTQPLLSSNTQDASVMSLSKKKGSFTLSDQKAEDAERISGRAGGSNLVRVRLLDGSVLTVGPSDKKMLGQVAFDHVVRKLDLLERDYFGLMYEDDHKKMQWLDLLKPIKEAAKKAALYPLVQGQVLCSGSISTSPEFQVSGLQTLSMNHGVSMQGKCILNTTIPTYIGQLYFPRKRAATLVGLEPTTLCSLDGCCTTDLPG</sequence>
<dbReference type="InterPro" id="IPR018979">
    <property type="entry name" value="FERM_N"/>
</dbReference>
<dbReference type="Proteomes" id="UP001174909">
    <property type="component" value="Unassembled WGS sequence"/>
</dbReference>
<dbReference type="EMBL" id="CASHTH010002000">
    <property type="protein sequence ID" value="CAI8023163.1"/>
    <property type="molecule type" value="Genomic_DNA"/>
</dbReference>
<dbReference type="PROSITE" id="PS50057">
    <property type="entry name" value="FERM_3"/>
    <property type="match status" value="1"/>
</dbReference>
<evidence type="ECO:0000259" key="1">
    <source>
        <dbReference type="PROSITE" id="PS50057"/>
    </source>
</evidence>
<dbReference type="Pfam" id="PF09379">
    <property type="entry name" value="FERM_N"/>
    <property type="match status" value="1"/>
</dbReference>
<dbReference type="AlphaFoldDB" id="A0AA35S5S9"/>
<dbReference type="InterPro" id="IPR029071">
    <property type="entry name" value="Ubiquitin-like_domsf"/>
</dbReference>
<evidence type="ECO:0000313" key="2">
    <source>
        <dbReference type="EMBL" id="CAI8023163.1"/>
    </source>
</evidence>
<dbReference type="InterPro" id="IPR000299">
    <property type="entry name" value="FERM_domain"/>
</dbReference>
<proteinExistence type="predicted"/>
<protein>
    <submittedName>
        <fullName evidence="2">Band 4.1-like protein 3</fullName>
    </submittedName>
</protein>
<organism evidence="2 3">
    <name type="scientific">Geodia barretti</name>
    <name type="common">Barrett's horny sponge</name>
    <dbReference type="NCBI Taxonomy" id="519541"/>
    <lineage>
        <taxon>Eukaryota</taxon>
        <taxon>Metazoa</taxon>
        <taxon>Porifera</taxon>
        <taxon>Demospongiae</taxon>
        <taxon>Heteroscleromorpha</taxon>
        <taxon>Tetractinellida</taxon>
        <taxon>Astrophorina</taxon>
        <taxon>Geodiidae</taxon>
        <taxon>Geodia</taxon>
    </lineage>
</organism>
<keyword evidence="3" id="KW-1185">Reference proteome</keyword>
<dbReference type="CDD" id="cd01765">
    <property type="entry name" value="FERM_F0_F1"/>
    <property type="match status" value="1"/>
</dbReference>
<name>A0AA35S5S9_GEOBA</name>
<reference evidence="2" key="1">
    <citation type="submission" date="2023-03" db="EMBL/GenBank/DDBJ databases">
        <authorList>
            <person name="Steffen K."/>
            <person name="Cardenas P."/>
        </authorList>
    </citation>
    <scope>NUCLEOTIDE SEQUENCE</scope>
</reference>
<dbReference type="InterPro" id="IPR051835">
    <property type="entry name" value="RAC1-GEF"/>
</dbReference>
<evidence type="ECO:0000313" key="3">
    <source>
        <dbReference type="Proteomes" id="UP001174909"/>
    </source>
</evidence>
<dbReference type="SUPFAM" id="SSF54236">
    <property type="entry name" value="Ubiquitin-like"/>
    <property type="match status" value="1"/>
</dbReference>
<gene>
    <name evidence="2" type="ORF">GBAR_LOCUS13567</name>
</gene>
<comment type="caution">
    <text evidence="2">The sequence shown here is derived from an EMBL/GenBank/DDBJ whole genome shotgun (WGS) entry which is preliminary data.</text>
</comment>
<feature type="non-terminal residue" evidence="2">
    <location>
        <position position="1"/>
    </location>
</feature>
<dbReference type="Gene3D" id="3.10.20.90">
    <property type="entry name" value="Phosphatidylinositol 3-kinase Catalytic Subunit, Chain A, domain 1"/>
    <property type="match status" value="1"/>
</dbReference>
<dbReference type="GO" id="GO:0005085">
    <property type="term" value="F:guanyl-nucleotide exchange factor activity"/>
    <property type="evidence" value="ECO:0007669"/>
    <property type="project" value="TreeGrafter"/>
</dbReference>
<dbReference type="PANTHER" id="PTHR45858">
    <property type="entry name" value="FERM DOMAIN CONTAINING PROTEIN"/>
    <property type="match status" value="1"/>
</dbReference>